<evidence type="ECO:0000256" key="2">
    <source>
        <dbReference type="SAM" id="MobiDB-lite"/>
    </source>
</evidence>
<reference evidence="3 4" key="1">
    <citation type="submission" date="2018-08" db="EMBL/GenBank/DDBJ databases">
        <authorList>
            <person name="Laetsch R D."/>
            <person name="Stevens L."/>
            <person name="Kumar S."/>
            <person name="Blaxter L. M."/>
        </authorList>
    </citation>
    <scope>NUCLEOTIDE SEQUENCE [LARGE SCALE GENOMIC DNA]</scope>
</reference>
<dbReference type="EMBL" id="UYRX01000258">
    <property type="protein sequence ID" value="VDK78764.1"/>
    <property type="molecule type" value="Genomic_DNA"/>
</dbReference>
<sequence>MTELPKPFLKKRSGLSGRLMEKIHYPINVKASLKQSPSSDISCGAQSPPSDNEAQDLNRPYTAGTVDSGCPEDACSVVLSPNSNKKDDGVECVVIDVTDYSESNSAVSSEVRSNRDSLSVIRDLSSSSTNETNIAPAISRNFGDDDRIVQKGRPEPQTLNAILPETSENSQDTDGTRSCHWLQVIQEFVSEAQREGLLPLESVSAKGGSSSTTISNGSERFSKETPHFMDRRRRSQEEIHRKSHTTEQILPSIYNEEEEDGIYAHVNKVGNNAERSNTVLLEKSLENITQRHISGGKKVQQNVKINVAEQNLAKQLRDLIAHVDHARECRHHQYERLEEVFDQALQEKEYFRQQVKELKERVVQLEEDKQAQQENLAAREQVEKIRNADFERLKQENAILNRQQKEKDGSDTALVNLLKEQISDLRVMIRDFDRQRSELRAQIRKSNTVLKEKNDTIEQLKGEKTRLEKRIAIITKNKAAFRGRLAENILSTQAIARASKNATITTSTKDLTHQNNEFFMTNTVDSARHTTESASSKLRNAVNTIENTDTLSDNEDVVAEQGVTPARLGKNVRWNEPLATFSPPPTAYSPLTHINSDMQLILTENNMVGRASLYRSTKDFTVYTVTHCGCHFYEYSNTDTRWIHSSKLYQVNYYGQAGATTVEICDGKLLVRHFLSGQLEIYRGSGETTLITADGRRIEVIRDKSGSARVEIYGLDGRVRIRGRDEAETVHRATQTSCHRMDGSYASHIASDDSIEWRSPDYTVHRFKNGDTKVRLNLIDTSITMLVMDVGTVKHLSNPVDRRLPKYCVEWGTVARKRSRGCLCHRDATAILFGLIIKNLVCVVHFVTGDTPVVVEAYVAKSEFRFFYIQDAG</sequence>
<feature type="compositionally biased region" description="Polar residues" evidence="2">
    <location>
        <begin position="33"/>
        <end position="52"/>
    </location>
</feature>
<evidence type="ECO:0000313" key="4">
    <source>
        <dbReference type="Proteomes" id="UP000277928"/>
    </source>
</evidence>
<proteinExistence type="predicted"/>
<feature type="region of interest" description="Disordered" evidence="2">
    <location>
        <begin position="33"/>
        <end position="60"/>
    </location>
</feature>
<accession>A0A3P6UKY5</accession>
<dbReference type="STRING" id="42156.A0A3P6UKY5"/>
<feature type="region of interest" description="Disordered" evidence="2">
    <location>
        <begin position="203"/>
        <end position="245"/>
    </location>
</feature>
<organism evidence="3 4">
    <name type="scientific">Litomosoides sigmodontis</name>
    <name type="common">Filarial nematode worm</name>
    <dbReference type="NCBI Taxonomy" id="42156"/>
    <lineage>
        <taxon>Eukaryota</taxon>
        <taxon>Metazoa</taxon>
        <taxon>Ecdysozoa</taxon>
        <taxon>Nematoda</taxon>
        <taxon>Chromadorea</taxon>
        <taxon>Rhabditida</taxon>
        <taxon>Spirurina</taxon>
        <taxon>Spiruromorpha</taxon>
        <taxon>Filarioidea</taxon>
        <taxon>Onchocercidae</taxon>
        <taxon>Litomosoides</taxon>
    </lineage>
</organism>
<dbReference type="Proteomes" id="UP000277928">
    <property type="component" value="Unassembled WGS sequence"/>
</dbReference>
<keyword evidence="4" id="KW-1185">Reference proteome</keyword>
<evidence type="ECO:0000256" key="1">
    <source>
        <dbReference type="SAM" id="Coils"/>
    </source>
</evidence>
<feature type="compositionally biased region" description="Low complexity" evidence="2">
    <location>
        <begin position="207"/>
        <end position="218"/>
    </location>
</feature>
<dbReference type="AlphaFoldDB" id="A0A3P6UKY5"/>
<dbReference type="OrthoDB" id="5857768at2759"/>
<name>A0A3P6UKY5_LITSI</name>
<protein>
    <submittedName>
        <fullName evidence="3">Uncharacterized protein</fullName>
    </submittedName>
</protein>
<dbReference type="OMA" id="RWNEPLE"/>
<feature type="compositionally biased region" description="Basic and acidic residues" evidence="2">
    <location>
        <begin position="220"/>
        <end position="240"/>
    </location>
</feature>
<evidence type="ECO:0000313" key="3">
    <source>
        <dbReference type="EMBL" id="VDK78764.1"/>
    </source>
</evidence>
<gene>
    <name evidence="3" type="ORF">NLS_LOCUS4209</name>
</gene>
<keyword evidence="1" id="KW-0175">Coiled coil</keyword>
<feature type="coiled-coil region" evidence="1">
    <location>
        <begin position="443"/>
        <end position="477"/>
    </location>
</feature>
<feature type="coiled-coil region" evidence="1">
    <location>
        <begin position="334"/>
        <end position="388"/>
    </location>
</feature>